<dbReference type="Gene3D" id="3.60.15.10">
    <property type="entry name" value="Ribonuclease Z/Hydroxyacylglutathione hydrolase-like"/>
    <property type="match status" value="1"/>
</dbReference>
<dbReference type="GO" id="GO:0004416">
    <property type="term" value="F:hydroxyacylglutathione hydrolase activity"/>
    <property type="evidence" value="ECO:0007669"/>
    <property type="project" value="UniProtKB-EC"/>
</dbReference>
<organism evidence="9 10">
    <name type="scientific">Polarella glacialis</name>
    <name type="common">Dinoflagellate</name>
    <dbReference type="NCBI Taxonomy" id="89957"/>
    <lineage>
        <taxon>Eukaryota</taxon>
        <taxon>Sar</taxon>
        <taxon>Alveolata</taxon>
        <taxon>Dinophyceae</taxon>
        <taxon>Suessiales</taxon>
        <taxon>Suessiaceae</taxon>
        <taxon>Polarella</taxon>
    </lineage>
</organism>
<dbReference type="InterPro" id="IPR017782">
    <property type="entry name" value="Hydroxyacylglutathione_Hdrlase"/>
</dbReference>
<dbReference type="PANTHER" id="PTHR43705">
    <property type="entry name" value="HYDROXYACYLGLUTATHIONE HYDROLASE"/>
    <property type="match status" value="1"/>
</dbReference>
<protein>
    <recommendedName>
        <fullName evidence="3">hydroxyacylglutathione hydrolase</fullName>
        <ecNumber evidence="3">3.1.2.6</ecNumber>
    </recommendedName>
    <alternativeName>
        <fullName evidence="7">Glyoxalase II</fullName>
    </alternativeName>
</protein>
<name>A0A813GHZ8_POLGL</name>
<dbReference type="EMBL" id="CAJNNV010028870">
    <property type="protein sequence ID" value="CAE8625981.1"/>
    <property type="molecule type" value="Genomic_DNA"/>
</dbReference>
<dbReference type="Pfam" id="PF00753">
    <property type="entry name" value="Lactamase_B"/>
    <property type="match status" value="1"/>
</dbReference>
<gene>
    <name evidence="9" type="ORF">PGLA1383_LOCUS42957</name>
</gene>
<evidence type="ECO:0000256" key="5">
    <source>
        <dbReference type="ARBA" id="ARBA00022801"/>
    </source>
</evidence>
<keyword evidence="5" id="KW-0378">Hydrolase</keyword>
<sequence length="715" mass="78730">MSKESDPLMLTRLLAPLRPEHLGVLAVGYHVSDLPGCAQTVCDLLLHSFGFEVSEVDVRAVLARIRREWPALVATYVSPASILQPRSSIHSVLQRTEYVPAYCSGKCSQGGCDGSLTLFSSMPCKCFTSASGLRSGQVIILRCSSCKATYAGPWVWPEGGDDPKFPAGYRHPRAAMNRDSFREARWFFSNPQVCWEVTLVRLCLLLAARGGVSWTAFFVIYQNLWGATMTGTQFNACETVVWGLQLNLILEDTPEALDQVQWHLRPHHVANDFRSLLKFAQAALQLYQLAGFITGCASRPLRGSKYCAEHQTPAGPAADAVVIEDHREVVTAASIHIEYKLSDGRWVHHDSVDIRTVRAYELDRLPKKTASIPIDDNQCGIDPRRGGQESVVARKSAGILVAISPCMHIVAVKQMFSNESPTQVVLFVASILVYMCSVSWVVYDFACGIVRHLRIQIRKRIGRPECASWEAIAKLRWVIDKLHWRTHKGCKVEGSSWYVEGINPYAAFPDVKIVGPKEQAFNYPGPYPPKGLEREVIPGLDRAVSEGDVVLCGALHGRVLEVGGHTAGHIAYFFEEVPLALTGDALFTLGCGRAFTGDYARFQASLSKLRDLPDATVVYCAHEYTASNLQFALKVEPGNSALRQREAEVGRLRESQLPTVPTTLGHEKATNPFLRWDVAAVQQAVGGLIAPAAVFTALRKWKDSGVNPAAPPARL</sequence>
<comment type="pathway">
    <text evidence="2">Secondary metabolite metabolism; methylglyoxal degradation; (R)-lactate from methylglyoxal: step 2/2.</text>
</comment>
<dbReference type="HAMAP" id="MF_01374">
    <property type="entry name" value="Glyoxalase_2"/>
    <property type="match status" value="1"/>
</dbReference>
<proteinExistence type="inferred from homology"/>
<dbReference type="EC" id="3.1.2.6" evidence="3"/>
<keyword evidence="6" id="KW-0862">Zinc</keyword>
<dbReference type="Proteomes" id="UP000654075">
    <property type="component" value="Unassembled WGS sequence"/>
</dbReference>
<dbReference type="OrthoDB" id="515692at2759"/>
<evidence type="ECO:0000313" key="10">
    <source>
        <dbReference type="Proteomes" id="UP000654075"/>
    </source>
</evidence>
<dbReference type="Pfam" id="PF16123">
    <property type="entry name" value="HAGH_C"/>
    <property type="match status" value="1"/>
</dbReference>
<evidence type="ECO:0000259" key="8">
    <source>
        <dbReference type="SMART" id="SM00849"/>
    </source>
</evidence>
<comment type="catalytic activity">
    <reaction evidence="1">
        <text>an S-(2-hydroxyacyl)glutathione + H2O = a 2-hydroxy carboxylate + glutathione + H(+)</text>
        <dbReference type="Rhea" id="RHEA:21864"/>
        <dbReference type="ChEBI" id="CHEBI:15377"/>
        <dbReference type="ChEBI" id="CHEBI:15378"/>
        <dbReference type="ChEBI" id="CHEBI:57925"/>
        <dbReference type="ChEBI" id="CHEBI:58896"/>
        <dbReference type="ChEBI" id="CHEBI:71261"/>
        <dbReference type="EC" id="3.1.2.6"/>
    </reaction>
</comment>
<comment type="caution">
    <text evidence="9">The sequence shown here is derived from an EMBL/GenBank/DDBJ whole genome shotgun (WGS) entry which is preliminary data.</text>
</comment>
<dbReference type="InterPro" id="IPR050110">
    <property type="entry name" value="Glyoxalase_II_hydrolase"/>
</dbReference>
<evidence type="ECO:0000256" key="6">
    <source>
        <dbReference type="ARBA" id="ARBA00022833"/>
    </source>
</evidence>
<evidence type="ECO:0000256" key="1">
    <source>
        <dbReference type="ARBA" id="ARBA00001623"/>
    </source>
</evidence>
<dbReference type="AlphaFoldDB" id="A0A813GHZ8"/>
<dbReference type="SMART" id="SM00849">
    <property type="entry name" value="Lactamase_B"/>
    <property type="match status" value="1"/>
</dbReference>
<evidence type="ECO:0000256" key="4">
    <source>
        <dbReference type="ARBA" id="ARBA00022723"/>
    </source>
</evidence>
<dbReference type="InterPro" id="IPR032282">
    <property type="entry name" value="HAGH_C"/>
</dbReference>
<evidence type="ECO:0000256" key="2">
    <source>
        <dbReference type="ARBA" id="ARBA00004963"/>
    </source>
</evidence>
<keyword evidence="10" id="KW-1185">Reference proteome</keyword>
<dbReference type="SUPFAM" id="SSF56281">
    <property type="entry name" value="Metallo-hydrolase/oxidoreductase"/>
    <property type="match status" value="1"/>
</dbReference>
<accession>A0A813GHZ8</accession>
<dbReference type="InterPro" id="IPR036866">
    <property type="entry name" value="RibonucZ/Hydroxyglut_hydro"/>
</dbReference>
<reference evidence="9" key="1">
    <citation type="submission" date="2021-02" db="EMBL/GenBank/DDBJ databases">
        <authorList>
            <person name="Dougan E. K."/>
            <person name="Rhodes N."/>
            <person name="Thang M."/>
            <person name="Chan C."/>
        </authorList>
    </citation>
    <scope>NUCLEOTIDE SEQUENCE</scope>
</reference>
<dbReference type="InterPro" id="IPR001279">
    <property type="entry name" value="Metallo-B-lactamas"/>
</dbReference>
<dbReference type="GO" id="GO:0046872">
    <property type="term" value="F:metal ion binding"/>
    <property type="evidence" value="ECO:0007669"/>
    <property type="project" value="UniProtKB-KW"/>
</dbReference>
<keyword evidence="4" id="KW-0479">Metal-binding</keyword>
<evidence type="ECO:0000313" key="9">
    <source>
        <dbReference type="EMBL" id="CAE8625981.1"/>
    </source>
</evidence>
<dbReference type="PANTHER" id="PTHR43705:SF1">
    <property type="entry name" value="HYDROXYACYLGLUTATHIONE HYDROLASE GLOB"/>
    <property type="match status" value="1"/>
</dbReference>
<dbReference type="GO" id="GO:0019243">
    <property type="term" value="P:methylglyoxal catabolic process to D-lactate via S-lactoyl-glutathione"/>
    <property type="evidence" value="ECO:0007669"/>
    <property type="project" value="InterPro"/>
</dbReference>
<evidence type="ECO:0000256" key="7">
    <source>
        <dbReference type="ARBA" id="ARBA00031044"/>
    </source>
</evidence>
<evidence type="ECO:0000256" key="3">
    <source>
        <dbReference type="ARBA" id="ARBA00011917"/>
    </source>
</evidence>
<feature type="domain" description="Metallo-beta-lactamase" evidence="8">
    <location>
        <begin position="427"/>
        <end position="622"/>
    </location>
</feature>